<dbReference type="SUPFAM" id="SSF53098">
    <property type="entry name" value="Ribonuclease H-like"/>
    <property type="match status" value="1"/>
</dbReference>
<dbReference type="SMART" id="SM00343">
    <property type="entry name" value="ZnF_C2HC"/>
    <property type="match status" value="1"/>
</dbReference>
<name>A0A6L2KQ40_TANCI</name>
<dbReference type="GO" id="GO:0016787">
    <property type="term" value="F:hydrolase activity"/>
    <property type="evidence" value="ECO:0007669"/>
    <property type="project" value="UniProtKB-KW"/>
</dbReference>
<dbReference type="InterPro" id="IPR012337">
    <property type="entry name" value="RNaseH-like_sf"/>
</dbReference>
<evidence type="ECO:0000259" key="7">
    <source>
        <dbReference type="PROSITE" id="PS50994"/>
    </source>
</evidence>
<dbReference type="PANTHER" id="PTHR42648">
    <property type="entry name" value="TRANSPOSASE, PUTATIVE-RELATED"/>
    <property type="match status" value="1"/>
</dbReference>
<keyword evidence="2" id="KW-0378">Hydrolase</keyword>
<evidence type="ECO:0000256" key="1">
    <source>
        <dbReference type="ARBA" id="ARBA00022723"/>
    </source>
</evidence>
<dbReference type="Gene3D" id="4.10.60.10">
    <property type="entry name" value="Zinc finger, CCHC-type"/>
    <property type="match status" value="1"/>
</dbReference>
<dbReference type="InterPro" id="IPR039537">
    <property type="entry name" value="Retrotran_Ty1/copia-like"/>
</dbReference>
<gene>
    <name evidence="8" type="ORF">Tci_023057</name>
</gene>
<dbReference type="Pfam" id="PF07727">
    <property type="entry name" value="RVT_2"/>
    <property type="match status" value="1"/>
</dbReference>
<feature type="region of interest" description="Disordered" evidence="5">
    <location>
        <begin position="154"/>
        <end position="175"/>
    </location>
</feature>
<dbReference type="InterPro" id="IPR013103">
    <property type="entry name" value="RVT_2"/>
</dbReference>
<sequence>MQVNAQFLQQLQPEWSRFVTIVKQQHKLDEVLYHKLFDILKQYQNEVNELRAEKLARNANPFALVATTQASQDQYYQTSRSHRSSAPSPKPSIPSRSQMNTRHKGNEIAKPITPSFETASEEDNDPEQAQRDKDMQKNLALIAKYFKKIYKPTNNNLRTSSNSKNMNVDTTPRENVGSKVVKQSGIQCFNCKEYGHFTKECRKPKRVKDSAYHKEKMLLCKQAEQGVPLQAEQYDCNTCLVETDDRNVIPDSPDILIPDGEETLALKRESRSKLNKDSVRPYDYTKLNSLYEIFKPPTQEYKTQLQEMHADLKYVESLEKEIDELEYDKAEFSNIYDVILQECVSKDVMCSYLQSLSDLDALAEMQCMYLYKVKECDCLAQRILKQTESISKKVKNDTVCNEKASNVFQKEHEQYFKIQDLKAKMQDKNIAISELKKLIEKGKGKSVDIKFDRPSVVRQENAQRILKPSVLGKPTPFSNSLDRIYFQKTRSVSEANVSKGLSKPVTAQTLPHTAKKAVSNTNVLKPRMYRIDNRTTHTRAPQLPQTIRNTNPRVSTSTGVNHNTNVSRPQLKSNQLKDKVLPNISKVKAKKTQVEVHPRIPSVSNKGNDLLVDNRGSDLYTISLQELTSTTPLCLMAKATPTQAWLWHRRLSYLNFDYINLLSKKDIVIGLPKLKYVTDQLCSYCKLSKAKRSSFKSKAVPSSKGRLNLLHMDLCDPMRVASINGKKYILVIIDDYSRYMWTLFLRTKDKTPEVLKDFLTMIQRNLQAPVITVRTNRGTEFLNKTLNAFFKEEGIEHQTSTARTPEQNDVVERRNSTLVEAARMMLSASQLSLFFWAKAIATACYTQNRSIIIPTHGKTPYQIINDRKPSIKHLHIFGCICYITRDGKNLDKMKGKGDRCILVGYSTQSKGYPVYNKRTRMIVESIHIRFDEIKEVLEMSIANNTSGLMQIFPYNKSWIFYLVRYTMNFSMQVLILQRMLSDEFTNPFYTPAQEEAESFSHNIGNSNVPTFNQPHVSEYRWTKDHPLEQVRGNPPRPVQTRRQLATDPKMCMYVLTVSTAEPKNINEAMADCTWIEAMQDELHQFDRLQEEGIDFEESFAPVARLEAVRIFIAYAAYKSFPIFQMDVKTDFLNGPLKEEVYVAQPDGFVDPDHLEKVHRLRKALYGLKQAPKAWYDELSKFLTSKGFTKGLQIHQSPSGIFINQAKYTLEKVNKHDMDKGQSIGTPMATKPKLDADLSGNPVDQTEYRSKIGSLMYLTSIRPDIVQEVCFCARYQSRTTEKHLKEVKRIFRYLRGTVNMRLWYPKGSSFKLTAFSDADHAECIDSRKSTSGGIQFLGDKLAS</sequence>
<keyword evidence="1" id="KW-0479">Metal-binding</keyword>
<protein>
    <recommendedName>
        <fullName evidence="9">Retrovirus-related Pol polyprotein from transposon TNT 1-94</fullName>
    </recommendedName>
</protein>
<keyword evidence="4" id="KW-0175">Coiled coil</keyword>
<dbReference type="InterPro" id="IPR036397">
    <property type="entry name" value="RNaseH_sf"/>
</dbReference>
<keyword evidence="3" id="KW-0862">Zinc</keyword>
<dbReference type="InterPro" id="IPR036875">
    <property type="entry name" value="Znf_CCHC_sf"/>
</dbReference>
<feature type="coiled-coil region" evidence="4">
    <location>
        <begin position="33"/>
        <end position="60"/>
    </location>
</feature>
<evidence type="ECO:0000256" key="4">
    <source>
        <dbReference type="SAM" id="Coils"/>
    </source>
</evidence>
<feature type="domain" description="Integrase catalytic" evidence="7">
    <location>
        <begin position="697"/>
        <end position="868"/>
    </location>
</feature>
<proteinExistence type="predicted"/>
<dbReference type="Pfam" id="PF13976">
    <property type="entry name" value="gag_pre-integrs"/>
    <property type="match status" value="1"/>
</dbReference>
<evidence type="ECO:0000256" key="3">
    <source>
        <dbReference type="PROSITE-ProRule" id="PRU00047"/>
    </source>
</evidence>
<dbReference type="PROSITE" id="PS50994">
    <property type="entry name" value="INTEGRASE"/>
    <property type="match status" value="1"/>
</dbReference>
<feature type="region of interest" description="Disordered" evidence="5">
    <location>
        <begin position="73"/>
        <end position="132"/>
    </location>
</feature>
<evidence type="ECO:0000256" key="5">
    <source>
        <dbReference type="SAM" id="MobiDB-lite"/>
    </source>
</evidence>
<dbReference type="InterPro" id="IPR001584">
    <property type="entry name" value="Integrase_cat-core"/>
</dbReference>
<evidence type="ECO:0000313" key="8">
    <source>
        <dbReference type="EMBL" id="GEU51079.1"/>
    </source>
</evidence>
<reference evidence="8" key="1">
    <citation type="journal article" date="2019" name="Sci. Rep.">
        <title>Draft genome of Tanacetum cinerariifolium, the natural source of mosquito coil.</title>
        <authorList>
            <person name="Yamashiro T."/>
            <person name="Shiraishi A."/>
            <person name="Satake H."/>
            <person name="Nakayama K."/>
        </authorList>
    </citation>
    <scope>NUCLEOTIDE SEQUENCE</scope>
</reference>
<dbReference type="Gene3D" id="3.30.420.10">
    <property type="entry name" value="Ribonuclease H-like superfamily/Ribonuclease H"/>
    <property type="match status" value="1"/>
</dbReference>
<dbReference type="GO" id="GO:0003676">
    <property type="term" value="F:nucleic acid binding"/>
    <property type="evidence" value="ECO:0007669"/>
    <property type="project" value="InterPro"/>
</dbReference>
<feature type="compositionally biased region" description="Polar residues" evidence="5">
    <location>
        <begin position="154"/>
        <end position="170"/>
    </location>
</feature>
<dbReference type="GO" id="GO:0008270">
    <property type="term" value="F:zinc ion binding"/>
    <property type="evidence" value="ECO:0007669"/>
    <property type="project" value="UniProtKB-KW"/>
</dbReference>
<dbReference type="SUPFAM" id="SSF57756">
    <property type="entry name" value="Retrovirus zinc finger-like domains"/>
    <property type="match status" value="1"/>
</dbReference>
<dbReference type="InterPro" id="IPR001878">
    <property type="entry name" value="Znf_CCHC"/>
</dbReference>
<dbReference type="InterPro" id="IPR057670">
    <property type="entry name" value="SH3_retrovirus"/>
</dbReference>
<dbReference type="PANTHER" id="PTHR42648:SF18">
    <property type="entry name" value="RETROTRANSPOSON, UNCLASSIFIED-LIKE PROTEIN"/>
    <property type="match status" value="1"/>
</dbReference>
<feature type="domain" description="CCHC-type" evidence="6">
    <location>
        <begin position="188"/>
        <end position="203"/>
    </location>
</feature>
<dbReference type="Pfam" id="PF25597">
    <property type="entry name" value="SH3_retrovirus"/>
    <property type="match status" value="1"/>
</dbReference>
<dbReference type="InterPro" id="IPR025724">
    <property type="entry name" value="GAG-pre-integrase_dom"/>
</dbReference>
<dbReference type="GO" id="GO:0015074">
    <property type="term" value="P:DNA integration"/>
    <property type="evidence" value="ECO:0007669"/>
    <property type="project" value="InterPro"/>
</dbReference>
<dbReference type="Pfam" id="PF00665">
    <property type="entry name" value="rve"/>
    <property type="match status" value="1"/>
</dbReference>
<evidence type="ECO:0008006" key="9">
    <source>
        <dbReference type="Google" id="ProtNLM"/>
    </source>
</evidence>
<dbReference type="PROSITE" id="PS50158">
    <property type="entry name" value="ZF_CCHC"/>
    <property type="match status" value="1"/>
</dbReference>
<organism evidence="8">
    <name type="scientific">Tanacetum cinerariifolium</name>
    <name type="common">Dalmatian daisy</name>
    <name type="synonym">Chrysanthemum cinerariifolium</name>
    <dbReference type="NCBI Taxonomy" id="118510"/>
    <lineage>
        <taxon>Eukaryota</taxon>
        <taxon>Viridiplantae</taxon>
        <taxon>Streptophyta</taxon>
        <taxon>Embryophyta</taxon>
        <taxon>Tracheophyta</taxon>
        <taxon>Spermatophyta</taxon>
        <taxon>Magnoliopsida</taxon>
        <taxon>eudicotyledons</taxon>
        <taxon>Gunneridae</taxon>
        <taxon>Pentapetalae</taxon>
        <taxon>asterids</taxon>
        <taxon>campanulids</taxon>
        <taxon>Asterales</taxon>
        <taxon>Asteraceae</taxon>
        <taxon>Asteroideae</taxon>
        <taxon>Anthemideae</taxon>
        <taxon>Anthemidinae</taxon>
        <taxon>Tanacetum</taxon>
    </lineage>
</organism>
<dbReference type="EMBL" id="BKCJ010002811">
    <property type="protein sequence ID" value="GEU51079.1"/>
    <property type="molecule type" value="Genomic_DNA"/>
</dbReference>
<keyword evidence="3" id="KW-0863">Zinc-finger</keyword>
<comment type="caution">
    <text evidence="8">The sequence shown here is derived from an EMBL/GenBank/DDBJ whole genome shotgun (WGS) entry which is preliminary data.</text>
</comment>
<evidence type="ECO:0000259" key="6">
    <source>
        <dbReference type="PROSITE" id="PS50158"/>
    </source>
</evidence>
<feature type="region of interest" description="Disordered" evidence="5">
    <location>
        <begin position="546"/>
        <end position="569"/>
    </location>
</feature>
<accession>A0A6L2KQ40</accession>
<evidence type="ECO:0000256" key="2">
    <source>
        <dbReference type="ARBA" id="ARBA00022801"/>
    </source>
</evidence>